<comment type="caution">
    <text evidence="6">The sequence shown here is derived from an EMBL/GenBank/DDBJ whole genome shotgun (WGS) entry which is preliminary data.</text>
</comment>
<accession>A0A7X9LER7</accession>
<evidence type="ECO:0000256" key="5">
    <source>
        <dbReference type="SAM" id="Phobius"/>
    </source>
</evidence>
<evidence type="ECO:0000313" key="6">
    <source>
        <dbReference type="EMBL" id="NMD49507.1"/>
    </source>
</evidence>
<gene>
    <name evidence="6" type="ORF">HHO37_07505</name>
</gene>
<dbReference type="AlphaFoldDB" id="A0A7X9LER7"/>
<dbReference type="Gene3D" id="3.40.190.10">
    <property type="entry name" value="Periplasmic binding protein-like II"/>
    <property type="match status" value="1"/>
</dbReference>
<dbReference type="InterPro" id="IPR050490">
    <property type="entry name" value="Bact_solute-bd_prot1"/>
</dbReference>
<evidence type="ECO:0000256" key="3">
    <source>
        <dbReference type="ARBA" id="ARBA00022448"/>
    </source>
</evidence>
<dbReference type="Proteomes" id="UP000532121">
    <property type="component" value="Unassembled WGS sequence"/>
</dbReference>
<feature type="transmembrane region" description="Helical" evidence="5">
    <location>
        <begin position="12"/>
        <end position="29"/>
    </location>
</feature>
<dbReference type="InterPro" id="IPR006059">
    <property type="entry name" value="SBP"/>
</dbReference>
<dbReference type="EMBL" id="JABASA010000015">
    <property type="protein sequence ID" value="NMD49507.1"/>
    <property type="molecule type" value="Genomic_DNA"/>
</dbReference>
<sequence>MIKQWIRRRKFPLIGGLVILTAVLSFFVFQSRQKKILRLGVYAGSSWDVPSGKEYQFLDEAISRFEKKHPNVEVQYESGILKEDYSSWLSGKIVKGTQPDVFVVPENDFNLLASTGALANLDGRIKKELDTSQFYSSAYKAGHFGQNQFALPFESNPVMMCINIDLLKKEGIKLPASDWTIADFYNICKKVTKDTDGDGVIDQYGSFGYGWEEALAAYNIELFNKTGTQAYFNTKKVRTALSLVTKLKNLNGSYRVTLKDFDEGRVAFFPMTLAQYRTYKPYPYHVSKYSSFSWSCVEMPSQKSSLARTQSSTSLYAISAKTSQSKLAWEFLKLLCADKKTQQQLFEDSQGASVLKSVMNSQESKNLLQNDSFGARALTVNTLDSILKKATTAPRFKSYNTIYEKAGYLITKSLEDDTVESDLSDIQKDIEDELK</sequence>
<comment type="similarity">
    <text evidence="2">Belongs to the bacterial solute-binding protein 1 family.</text>
</comment>
<protein>
    <submittedName>
        <fullName evidence="6">Extracellular solute-binding protein</fullName>
    </submittedName>
</protein>
<dbReference type="GO" id="GO:0030313">
    <property type="term" value="C:cell envelope"/>
    <property type="evidence" value="ECO:0007669"/>
    <property type="project" value="UniProtKB-SubCell"/>
</dbReference>
<reference evidence="6 7" key="1">
    <citation type="submission" date="2020-04" db="EMBL/GenBank/DDBJ databases">
        <title>MicrobeNet Type strains.</title>
        <authorList>
            <person name="Nicholson A.C."/>
        </authorList>
    </citation>
    <scope>NUCLEOTIDE SEQUENCE [LARGE SCALE GENOMIC DNA]</scope>
    <source>
        <strain evidence="6 7">DSM 22768</strain>
    </source>
</reference>
<keyword evidence="3" id="KW-0813">Transport</keyword>
<name>A0A7X9LER7_STRRT</name>
<dbReference type="RefSeq" id="WP_193523745.1">
    <property type="nucleotide sequence ID" value="NZ_JABASA010000015.1"/>
</dbReference>
<dbReference type="SUPFAM" id="SSF53850">
    <property type="entry name" value="Periplasmic binding protein-like II"/>
    <property type="match status" value="1"/>
</dbReference>
<keyword evidence="5" id="KW-0472">Membrane</keyword>
<keyword evidence="5" id="KW-1133">Transmembrane helix</keyword>
<organism evidence="6 7">
    <name type="scientific">Streptococcus ratti</name>
    <dbReference type="NCBI Taxonomy" id="1341"/>
    <lineage>
        <taxon>Bacteria</taxon>
        <taxon>Bacillati</taxon>
        <taxon>Bacillota</taxon>
        <taxon>Bacilli</taxon>
        <taxon>Lactobacillales</taxon>
        <taxon>Streptococcaceae</taxon>
        <taxon>Streptococcus</taxon>
    </lineage>
</organism>
<proteinExistence type="inferred from homology"/>
<keyword evidence="4" id="KW-0732">Signal</keyword>
<evidence type="ECO:0000256" key="4">
    <source>
        <dbReference type="ARBA" id="ARBA00022729"/>
    </source>
</evidence>
<dbReference type="Pfam" id="PF13416">
    <property type="entry name" value="SBP_bac_8"/>
    <property type="match status" value="1"/>
</dbReference>
<evidence type="ECO:0000256" key="1">
    <source>
        <dbReference type="ARBA" id="ARBA00004196"/>
    </source>
</evidence>
<dbReference type="PANTHER" id="PTHR43649:SF31">
    <property type="entry name" value="SN-GLYCEROL-3-PHOSPHATE-BINDING PERIPLASMIC PROTEIN UGPB"/>
    <property type="match status" value="1"/>
</dbReference>
<comment type="subcellular location">
    <subcellularLocation>
        <location evidence="1">Cell envelope</location>
    </subcellularLocation>
</comment>
<evidence type="ECO:0000313" key="7">
    <source>
        <dbReference type="Proteomes" id="UP000532121"/>
    </source>
</evidence>
<evidence type="ECO:0000256" key="2">
    <source>
        <dbReference type="ARBA" id="ARBA00008520"/>
    </source>
</evidence>
<keyword evidence="5" id="KW-0812">Transmembrane</keyword>
<dbReference type="PANTHER" id="PTHR43649">
    <property type="entry name" value="ARABINOSE-BINDING PROTEIN-RELATED"/>
    <property type="match status" value="1"/>
</dbReference>